<dbReference type="RefSeq" id="WP_138285274.1">
    <property type="nucleotide sequence ID" value="NZ_CP058350.1"/>
</dbReference>
<dbReference type="EMBL" id="CP058350">
    <property type="protein sequence ID" value="QLF69596.1"/>
    <property type="molecule type" value="Genomic_DNA"/>
</dbReference>
<accession>A0ABX6QLY3</accession>
<dbReference type="InterPro" id="IPR000160">
    <property type="entry name" value="GGDEF_dom"/>
</dbReference>
<dbReference type="CDD" id="cd01949">
    <property type="entry name" value="GGDEF"/>
    <property type="match status" value="1"/>
</dbReference>
<evidence type="ECO:0000259" key="1">
    <source>
        <dbReference type="PROSITE" id="PS50887"/>
    </source>
</evidence>
<dbReference type="PROSITE" id="PS50887">
    <property type="entry name" value="GGDEF"/>
    <property type="match status" value="1"/>
</dbReference>
<keyword evidence="3" id="KW-1185">Reference proteome</keyword>
<dbReference type="PANTHER" id="PTHR33121:SF79">
    <property type="entry name" value="CYCLIC DI-GMP PHOSPHODIESTERASE PDED-RELATED"/>
    <property type="match status" value="1"/>
</dbReference>
<name>A0ABX6QLY3_9HYPH</name>
<proteinExistence type="predicted"/>
<dbReference type="Pfam" id="PF00990">
    <property type="entry name" value="GGDEF"/>
    <property type="match status" value="1"/>
</dbReference>
<dbReference type="SUPFAM" id="SSF55073">
    <property type="entry name" value="Nucleotide cyclase"/>
    <property type="match status" value="1"/>
</dbReference>
<gene>
    <name evidence="2" type="ORF">FE840_008600</name>
</gene>
<dbReference type="PANTHER" id="PTHR33121">
    <property type="entry name" value="CYCLIC DI-GMP PHOSPHODIESTERASE PDEF"/>
    <property type="match status" value="1"/>
</dbReference>
<dbReference type="Proteomes" id="UP000308530">
    <property type="component" value="Chromosome"/>
</dbReference>
<feature type="domain" description="GGDEF" evidence="1">
    <location>
        <begin position="203"/>
        <end position="338"/>
    </location>
</feature>
<protein>
    <submittedName>
        <fullName evidence="2">GGDEF domain-containing protein</fullName>
    </submittedName>
</protein>
<reference evidence="2 3" key="1">
    <citation type="submission" date="2020-06" db="EMBL/GenBank/DDBJ databases">
        <title>Genome sequence of Rhizobium sp strain ADMK78.</title>
        <authorList>
            <person name="Rahi P."/>
        </authorList>
    </citation>
    <scope>NUCLEOTIDE SEQUENCE [LARGE SCALE GENOMIC DNA]</scope>
    <source>
        <strain evidence="2 3">ADMK78</strain>
    </source>
</reference>
<dbReference type="Gene3D" id="3.30.70.270">
    <property type="match status" value="1"/>
</dbReference>
<dbReference type="InterPro" id="IPR029787">
    <property type="entry name" value="Nucleotide_cyclase"/>
</dbReference>
<sequence length="367" mass="39653">MQQVKNPASSIALRVATAMHQMGIDGLPRNYELVYEAYAGSNPELVRDFIALGKVKTQEALDALGRKYLPHHHEDGLLSRQNGQVRAEMSSFINLLNEEKISLTDYGRVIGHASRAIMTEADLEGTPLGQSIKALKAATEKRAYQNSNVVRAVVDKTASLADLQREAEEAEAAKFVDPLTRLASRRAFNKAIAKVFANPEMPVLCGVAIGEIDDFARIQEQAGPTVAERYILQVAKVLEAVSGGGDLACRFDGGRFGLLLYTSDQEEVTRIVEHVRSKLKATAFVNSGTGRAAAQVLMSFGICFSEQAPNAFDFTNFAEKALATSKGAGGDTVTIYGASEYASKDWLIYKKKPVGGFGATDGVKASR</sequence>
<dbReference type="InterPro" id="IPR043128">
    <property type="entry name" value="Rev_trsase/Diguanyl_cyclase"/>
</dbReference>
<dbReference type="SMART" id="SM00267">
    <property type="entry name" value="GGDEF"/>
    <property type="match status" value="1"/>
</dbReference>
<organism evidence="2 3">
    <name type="scientific">Peteryoungia desertarenae</name>
    <dbReference type="NCBI Taxonomy" id="1813451"/>
    <lineage>
        <taxon>Bacteria</taxon>
        <taxon>Pseudomonadati</taxon>
        <taxon>Pseudomonadota</taxon>
        <taxon>Alphaproteobacteria</taxon>
        <taxon>Hyphomicrobiales</taxon>
        <taxon>Rhizobiaceae</taxon>
        <taxon>Peteryoungia</taxon>
    </lineage>
</organism>
<dbReference type="InterPro" id="IPR050706">
    <property type="entry name" value="Cyclic-di-GMP_PDE-like"/>
</dbReference>
<evidence type="ECO:0000313" key="3">
    <source>
        <dbReference type="Proteomes" id="UP000308530"/>
    </source>
</evidence>
<evidence type="ECO:0000313" key="2">
    <source>
        <dbReference type="EMBL" id="QLF69596.1"/>
    </source>
</evidence>
<dbReference type="NCBIfam" id="TIGR00254">
    <property type="entry name" value="GGDEF"/>
    <property type="match status" value="1"/>
</dbReference>